<dbReference type="GO" id="GO:0046820">
    <property type="term" value="F:4-amino-4-deoxychorismate synthase activity"/>
    <property type="evidence" value="ECO:0007669"/>
    <property type="project" value="TreeGrafter"/>
</dbReference>
<organism evidence="2 3">
    <name type="scientific">Galactobacter valiniphilus</name>
    <dbReference type="NCBI Taxonomy" id="2676122"/>
    <lineage>
        <taxon>Bacteria</taxon>
        <taxon>Bacillati</taxon>
        <taxon>Actinomycetota</taxon>
        <taxon>Actinomycetes</taxon>
        <taxon>Micrococcales</taxon>
        <taxon>Micrococcaceae</taxon>
        <taxon>Galactobacter</taxon>
    </lineage>
</organism>
<reference evidence="2 3" key="1">
    <citation type="submission" date="2018-07" db="EMBL/GenBank/DDBJ databases">
        <title>Arthrobacter sp. nov., isolated from raw cow's milk with high bacterial count.</title>
        <authorList>
            <person name="Hahne J."/>
            <person name="Isele D."/>
            <person name="Lipski A."/>
        </authorList>
    </citation>
    <scope>NUCLEOTIDE SEQUENCE [LARGE SCALE GENOMIC DNA]</scope>
    <source>
        <strain evidence="2 3">JZ R-35</strain>
    </source>
</reference>
<dbReference type="GO" id="GO:0008153">
    <property type="term" value="P:4-aminobenzoate biosynthetic process"/>
    <property type="evidence" value="ECO:0007669"/>
    <property type="project" value="TreeGrafter"/>
</dbReference>
<name>A0A399JD73_9MICC</name>
<dbReference type="AlphaFoldDB" id="A0A399JD73"/>
<dbReference type="InterPro" id="IPR005801">
    <property type="entry name" value="ADC_synthase"/>
</dbReference>
<dbReference type="GO" id="GO:0000162">
    <property type="term" value="P:L-tryptophan biosynthetic process"/>
    <property type="evidence" value="ECO:0007669"/>
    <property type="project" value="TreeGrafter"/>
</dbReference>
<evidence type="ECO:0000259" key="1">
    <source>
        <dbReference type="Pfam" id="PF00425"/>
    </source>
</evidence>
<dbReference type="EMBL" id="QQXK01000006">
    <property type="protein sequence ID" value="RII42980.1"/>
    <property type="molecule type" value="Genomic_DNA"/>
</dbReference>
<dbReference type="Gene3D" id="3.60.120.10">
    <property type="entry name" value="Anthranilate synthase"/>
    <property type="match status" value="1"/>
</dbReference>
<proteinExistence type="predicted"/>
<dbReference type="PANTHER" id="PTHR11236">
    <property type="entry name" value="AMINOBENZOATE/ANTHRANILATE SYNTHASE"/>
    <property type="match status" value="1"/>
</dbReference>
<evidence type="ECO:0000313" key="2">
    <source>
        <dbReference type="EMBL" id="RII42980.1"/>
    </source>
</evidence>
<feature type="domain" description="Chorismate-utilising enzyme C-terminal" evidence="1">
    <location>
        <begin position="182"/>
        <end position="435"/>
    </location>
</feature>
<dbReference type="Pfam" id="PF00425">
    <property type="entry name" value="Chorismate_bind"/>
    <property type="match status" value="1"/>
</dbReference>
<protein>
    <submittedName>
        <fullName evidence="2">Anthranilate synthase component I family protein</fullName>
    </submittedName>
</protein>
<keyword evidence="3" id="KW-1185">Reference proteome</keyword>
<dbReference type="PRINTS" id="PR00095">
    <property type="entry name" value="ANTSNTHASEI"/>
</dbReference>
<dbReference type="Proteomes" id="UP000265419">
    <property type="component" value="Unassembled WGS sequence"/>
</dbReference>
<sequence length="445" mass="46199">MNPLPPPDAPALYARALWEAGADQAWFEDASAGVSVVGTGERVSVGEWEAAMAALPAGTAASEPGLGWVGFIDFAWMLGRLGLGAVNEPATSFLRVRGALRFEAGEARWVQEVAPGGTASARHDDARPGRAAELASQRAAAEALLRAALEAAPTGRAGGVGPSDPAEASRAPLAPVWRGDGESYARAVREILARIADGDAYVVCLTTAVDVPGAFDGLETFLALRAAHPTHHLGLIRIGELCLVAASPELFLRVDGDGTATTVPIKGTRPRGATREEDARLAEELAADPKELAENLMVVDVARNDLSRVCEPGSVAVPRFREVESYPAVYQLVSEVRGRLRRGVSVLEVLASLAPGTSMTGAPKRRAAQIAASLEPGGRGVYSGAFGWIGSGGGLDLAMSIRCAVITPERAMIGVGGGITADSVPAAEWAEAQLKARATLAALRR</sequence>
<dbReference type="RefSeq" id="WP_119423885.1">
    <property type="nucleotide sequence ID" value="NZ_QQXK01000006.1"/>
</dbReference>
<evidence type="ECO:0000313" key="3">
    <source>
        <dbReference type="Proteomes" id="UP000265419"/>
    </source>
</evidence>
<gene>
    <name evidence="2" type="ORF">DWB68_04150</name>
</gene>
<dbReference type="InterPro" id="IPR015890">
    <property type="entry name" value="Chorismate_C"/>
</dbReference>
<comment type="caution">
    <text evidence="2">The sequence shown here is derived from an EMBL/GenBank/DDBJ whole genome shotgun (WGS) entry which is preliminary data.</text>
</comment>
<dbReference type="GO" id="GO:0005737">
    <property type="term" value="C:cytoplasm"/>
    <property type="evidence" value="ECO:0007669"/>
    <property type="project" value="TreeGrafter"/>
</dbReference>
<accession>A0A399JD73</accession>
<dbReference type="SUPFAM" id="SSF56322">
    <property type="entry name" value="ADC synthase"/>
    <property type="match status" value="1"/>
</dbReference>
<dbReference type="PANTHER" id="PTHR11236:SF18">
    <property type="entry name" value="AMINODEOXYCHORISMATE SYNTHASE"/>
    <property type="match status" value="1"/>
</dbReference>
<dbReference type="InterPro" id="IPR019999">
    <property type="entry name" value="Anth_synth_I-like"/>
</dbReference>